<accession>A0A6S5TU18</accession>
<evidence type="ECO:0000313" key="1">
    <source>
        <dbReference type="EMBL" id="BBT38935.1"/>
    </source>
</evidence>
<evidence type="ECO:0008006" key="3">
    <source>
        <dbReference type="Google" id="ProtNLM"/>
    </source>
</evidence>
<evidence type="ECO:0000313" key="2">
    <source>
        <dbReference type="Proteomes" id="UP000515680"/>
    </source>
</evidence>
<dbReference type="InterPro" id="IPR019289">
    <property type="entry name" value="Phage_tail_E/E"/>
</dbReference>
<dbReference type="RefSeq" id="WP_182817607.1">
    <property type="nucleotide sequence ID" value="NZ_AP022227.1"/>
</dbReference>
<dbReference type="AlphaFoldDB" id="A0A6S5TU18"/>
<proteinExistence type="predicted"/>
<dbReference type="Proteomes" id="UP000515680">
    <property type="component" value="Chromosome"/>
</dbReference>
<reference evidence="1 2" key="1">
    <citation type="submission" date="2019-12" db="EMBL/GenBank/DDBJ databases">
        <title>complete genome sequences of Pseudomonas putida str. WP8-W18-CRE-01 isolated from wastewater treatment plant effluent.</title>
        <authorList>
            <person name="Sekizuka T."/>
            <person name="Itokawa K."/>
            <person name="Yatsu K."/>
            <person name="Inamine Y."/>
            <person name="Kuroda M."/>
        </authorList>
    </citation>
    <scope>NUCLEOTIDE SEQUENCE [LARGE SCALE GENOMIC DNA]</scope>
    <source>
        <strain evidence="1 2">WP8-W18-CRE-01</strain>
    </source>
</reference>
<protein>
    <recommendedName>
        <fullName evidence="3">Phage tail assembly protein</fullName>
    </recommendedName>
</protein>
<dbReference type="EMBL" id="AP022227">
    <property type="protein sequence ID" value="BBT38935.1"/>
    <property type="molecule type" value="Genomic_DNA"/>
</dbReference>
<dbReference type="Pfam" id="PF10109">
    <property type="entry name" value="Phage_TAC_7"/>
    <property type="match status" value="1"/>
</dbReference>
<organism evidence="1 2">
    <name type="scientific">Pseudomonas putida</name>
    <name type="common">Arthrobacter siderocapsulatus</name>
    <dbReference type="NCBI Taxonomy" id="303"/>
    <lineage>
        <taxon>Bacteria</taxon>
        <taxon>Pseudomonadati</taxon>
        <taxon>Pseudomonadota</taxon>
        <taxon>Gammaproteobacteria</taxon>
        <taxon>Pseudomonadales</taxon>
        <taxon>Pseudomonadaceae</taxon>
        <taxon>Pseudomonas</taxon>
    </lineage>
</organism>
<sequence>MNTEAQTPKTNPNEFKLLEPIQAHGEPVLSVTLKRPTVRQCREIGQLPYRIEKDESVGLNLDVVVKYIIVCAGIPGSSVEQMDVTDLNTIGWALAGFFMASPKKQAEEAKAAMEAEASAG</sequence>
<gene>
    <name evidence="1" type="ORF">WP8W18C01_12760</name>
</gene>
<name>A0A6S5TU18_PSEPU</name>